<dbReference type="PANTHER" id="PTHR23137:SF6">
    <property type="entry name" value="VESICLE TRANSPORT PROTEIN"/>
    <property type="match status" value="1"/>
</dbReference>
<dbReference type="GO" id="GO:0016192">
    <property type="term" value="P:vesicle-mediated transport"/>
    <property type="evidence" value="ECO:0007669"/>
    <property type="project" value="InterPro"/>
</dbReference>
<keyword evidence="1" id="KW-1133">Transmembrane helix</keyword>
<keyword evidence="1" id="KW-0472">Membrane</keyword>
<dbReference type="PANTHER" id="PTHR23137">
    <property type="entry name" value="VESICLE TRANSPORT PROTEIN-RELATED"/>
    <property type="match status" value="1"/>
</dbReference>
<dbReference type="AlphaFoldDB" id="A0A1D6Q3G8"/>
<keyword evidence="1" id="KW-0813">Transport</keyword>
<protein>
    <recommendedName>
        <fullName evidence="1">Vesicle transport protein</fullName>
    </recommendedName>
</protein>
<evidence type="ECO:0000313" key="2">
    <source>
        <dbReference type="EMBL" id="AQK53107.1"/>
    </source>
</evidence>
<comment type="subcellular location">
    <subcellularLocation>
        <location evidence="1">Membrane</location>
        <topology evidence="1">Multi-pass membrane protein</topology>
    </subcellularLocation>
</comment>
<reference evidence="2" key="1">
    <citation type="submission" date="2015-12" db="EMBL/GenBank/DDBJ databases">
        <title>Update maize B73 reference genome by single molecule sequencing technologies.</title>
        <authorList>
            <consortium name="Maize Genome Sequencing Project"/>
            <person name="Ware D."/>
        </authorList>
    </citation>
    <scope>NUCLEOTIDE SEQUENCE</scope>
    <source>
        <tissue evidence="2">Seedling</tissue>
    </source>
</reference>
<keyword evidence="1" id="KW-0812">Transmembrane</keyword>
<feature type="transmembrane region" description="Helical" evidence="1">
    <location>
        <begin position="96"/>
        <end position="114"/>
    </location>
</feature>
<dbReference type="GO" id="GO:0015031">
    <property type="term" value="P:protein transport"/>
    <property type="evidence" value="ECO:0007669"/>
    <property type="project" value="UniProtKB-KW"/>
</dbReference>
<dbReference type="InterPro" id="IPR011691">
    <property type="entry name" value="Vesicle_transpt_SFT2"/>
</dbReference>
<proteinExistence type="inferred from homology"/>
<sequence>MDTMRGALERAKMLVGMEVDEESALPPPEEQSFFDDINRHCTLNTTQAKALWFRDMLGCRTDVHILVNACLLQSSEIWGSIHPWQFDGPWKVRSKLLTLVAIILEFGALIWYSLSYIPFARSIVSKVMTSCFDTDF</sequence>
<gene>
    <name evidence="2" type="ORF">ZEAMMB73_Zm00001d050823</name>
</gene>
<keyword evidence="1" id="KW-0653">Protein transport</keyword>
<comment type="function">
    <text evidence="1">May be involved in fusion of retrograde transport vesicles derived from an endocytic compartment with the Golgi complex.</text>
</comment>
<comment type="similarity">
    <text evidence="1">Belongs to the SFT2 family.</text>
</comment>
<evidence type="ECO:0000256" key="1">
    <source>
        <dbReference type="RuleBase" id="RU363111"/>
    </source>
</evidence>
<dbReference type="GO" id="GO:0016020">
    <property type="term" value="C:membrane"/>
    <property type="evidence" value="ECO:0007669"/>
    <property type="project" value="UniProtKB-SubCell"/>
</dbReference>
<comment type="caution">
    <text evidence="1">Lacks conserved residue(s) required for the propagation of feature annotation.</text>
</comment>
<dbReference type="EMBL" id="CM000780">
    <property type="protein sequence ID" value="AQK53107.1"/>
    <property type="molecule type" value="Genomic_DNA"/>
</dbReference>
<accession>A0A1D6Q3G8</accession>
<organism evidence="2">
    <name type="scientific">Zea mays</name>
    <name type="common">Maize</name>
    <dbReference type="NCBI Taxonomy" id="4577"/>
    <lineage>
        <taxon>Eukaryota</taxon>
        <taxon>Viridiplantae</taxon>
        <taxon>Streptophyta</taxon>
        <taxon>Embryophyta</taxon>
        <taxon>Tracheophyta</taxon>
        <taxon>Spermatophyta</taxon>
        <taxon>Magnoliopsida</taxon>
        <taxon>Liliopsida</taxon>
        <taxon>Poales</taxon>
        <taxon>Poaceae</taxon>
        <taxon>PACMAD clade</taxon>
        <taxon>Panicoideae</taxon>
        <taxon>Andropogonodae</taxon>
        <taxon>Andropogoneae</taxon>
        <taxon>Tripsacinae</taxon>
        <taxon>Zea</taxon>
    </lineage>
</organism>
<name>A0A1D6Q3G8_MAIZE</name>
<dbReference type="ExpressionAtlas" id="A0A1D6Q3G8">
    <property type="expression patterns" value="baseline and differential"/>
</dbReference>